<dbReference type="PANTHER" id="PTHR43792">
    <property type="entry name" value="GNAT FAMILY, PUTATIVE (AFU_ORTHOLOGUE AFUA_3G00765)-RELATED-RELATED"/>
    <property type="match status" value="1"/>
</dbReference>
<sequence length="170" mass="19899">MISLELMSKENSIDIYFFEKENQKYFEQNLLPRPINYFDLLSFKEMTNELLVEQDNHEVYMHLIRDFQGVIVGRINLIVDGNDKKTAELRYRIGEHYTNLGYASEAVKIVLDRAFNSYGLNKIIAGTAIDNIASKRVLEKNGFIFSKIIENDLQINNKWIHTEVFEITNL</sequence>
<dbReference type="RefSeq" id="WP_121834383.1">
    <property type="nucleotide sequence ID" value="NZ_CP163513.1"/>
</dbReference>
<keyword evidence="2" id="KW-0012">Acyltransferase</keyword>
<dbReference type="InterPro" id="IPR016181">
    <property type="entry name" value="Acyl_CoA_acyltransferase"/>
</dbReference>
<evidence type="ECO:0000313" key="6">
    <source>
        <dbReference type="Proteomes" id="UP000279194"/>
    </source>
</evidence>
<comment type="caution">
    <text evidence="5">The sequence shown here is derived from an EMBL/GenBank/DDBJ whole genome shotgun (WGS) entry which is preliminary data.</text>
</comment>
<dbReference type="InterPro" id="IPR000182">
    <property type="entry name" value="GNAT_dom"/>
</dbReference>
<evidence type="ECO:0000259" key="4">
    <source>
        <dbReference type="PROSITE" id="PS51186"/>
    </source>
</evidence>
<name>A0A3L9DVY9_9STRE</name>
<dbReference type="PROSITE" id="PS51186">
    <property type="entry name" value="GNAT"/>
    <property type="match status" value="1"/>
</dbReference>
<keyword evidence="6" id="KW-1185">Reference proteome</keyword>
<dbReference type="InterPro" id="IPR051531">
    <property type="entry name" value="N-acetyltransferase"/>
</dbReference>
<comment type="similarity">
    <text evidence="3">Belongs to the acetyltransferase family. RimJ subfamily.</text>
</comment>
<dbReference type="OrthoDB" id="9801656at2"/>
<evidence type="ECO:0000256" key="2">
    <source>
        <dbReference type="ARBA" id="ARBA00023315"/>
    </source>
</evidence>
<feature type="domain" description="N-acetyltransferase" evidence="4">
    <location>
        <begin position="30"/>
        <end position="170"/>
    </location>
</feature>
<dbReference type="Proteomes" id="UP000279194">
    <property type="component" value="Unassembled WGS sequence"/>
</dbReference>
<gene>
    <name evidence="5" type="ORF">EAF07_00710</name>
</gene>
<keyword evidence="1 5" id="KW-0808">Transferase</keyword>
<reference evidence="5 6" key="1">
    <citation type="submission" date="2018-10" db="EMBL/GenBank/DDBJ databases">
        <title>Streptococcus hillyeri sp. nov., isolated from equine tracheal sample.</title>
        <authorList>
            <person name="Macfadyen A.C."/>
            <person name="Waller A."/>
            <person name="Paterson G.K."/>
        </authorList>
    </citation>
    <scope>NUCLEOTIDE SEQUENCE [LARGE SCALE GENOMIC DNA]</scope>
    <source>
        <strain evidence="5 6">28462</strain>
    </source>
</reference>
<dbReference type="GO" id="GO:0008999">
    <property type="term" value="F:protein-N-terminal-alanine acetyltransferase activity"/>
    <property type="evidence" value="ECO:0007669"/>
    <property type="project" value="TreeGrafter"/>
</dbReference>
<dbReference type="Pfam" id="PF13302">
    <property type="entry name" value="Acetyltransf_3"/>
    <property type="match status" value="1"/>
</dbReference>
<evidence type="ECO:0000313" key="5">
    <source>
        <dbReference type="EMBL" id="RLY05255.1"/>
    </source>
</evidence>
<proteinExistence type="inferred from homology"/>
<dbReference type="EMBL" id="RCVM01000001">
    <property type="protein sequence ID" value="RLY05255.1"/>
    <property type="molecule type" value="Genomic_DNA"/>
</dbReference>
<dbReference type="GO" id="GO:0005737">
    <property type="term" value="C:cytoplasm"/>
    <property type="evidence" value="ECO:0007669"/>
    <property type="project" value="TreeGrafter"/>
</dbReference>
<organism evidence="5 6">
    <name type="scientific">Streptococcus hillyeri</name>
    <dbReference type="NCBI Taxonomy" id="2282420"/>
    <lineage>
        <taxon>Bacteria</taxon>
        <taxon>Bacillati</taxon>
        <taxon>Bacillota</taxon>
        <taxon>Bacilli</taxon>
        <taxon>Lactobacillales</taxon>
        <taxon>Streptococcaceae</taxon>
        <taxon>Streptococcus</taxon>
    </lineage>
</organism>
<dbReference type="SUPFAM" id="SSF55729">
    <property type="entry name" value="Acyl-CoA N-acyltransferases (Nat)"/>
    <property type="match status" value="1"/>
</dbReference>
<dbReference type="PANTHER" id="PTHR43792:SF8">
    <property type="entry name" value="[RIBOSOMAL PROTEIN US5]-ALANINE N-ACETYLTRANSFERASE"/>
    <property type="match status" value="1"/>
</dbReference>
<evidence type="ECO:0000256" key="1">
    <source>
        <dbReference type="ARBA" id="ARBA00022679"/>
    </source>
</evidence>
<dbReference type="Gene3D" id="3.40.630.30">
    <property type="match status" value="1"/>
</dbReference>
<accession>A0A3L9DVY9</accession>
<evidence type="ECO:0000256" key="3">
    <source>
        <dbReference type="ARBA" id="ARBA00038502"/>
    </source>
</evidence>
<dbReference type="AlphaFoldDB" id="A0A3L9DVY9"/>
<protein>
    <submittedName>
        <fullName evidence="5">N-acetyltransferase</fullName>
    </submittedName>
</protein>